<dbReference type="EMBL" id="JAHQIW010005726">
    <property type="protein sequence ID" value="KAJ1366954.1"/>
    <property type="molecule type" value="Genomic_DNA"/>
</dbReference>
<evidence type="ECO:0000313" key="2">
    <source>
        <dbReference type="Proteomes" id="UP001196413"/>
    </source>
</evidence>
<keyword evidence="2" id="KW-1185">Reference proteome</keyword>
<protein>
    <submittedName>
        <fullName evidence="1">Uncharacterized protein</fullName>
    </submittedName>
</protein>
<evidence type="ECO:0000313" key="1">
    <source>
        <dbReference type="EMBL" id="KAJ1366954.1"/>
    </source>
</evidence>
<organism evidence="1 2">
    <name type="scientific">Parelaphostrongylus tenuis</name>
    <name type="common">Meningeal worm</name>
    <dbReference type="NCBI Taxonomy" id="148309"/>
    <lineage>
        <taxon>Eukaryota</taxon>
        <taxon>Metazoa</taxon>
        <taxon>Ecdysozoa</taxon>
        <taxon>Nematoda</taxon>
        <taxon>Chromadorea</taxon>
        <taxon>Rhabditida</taxon>
        <taxon>Rhabditina</taxon>
        <taxon>Rhabditomorpha</taxon>
        <taxon>Strongyloidea</taxon>
        <taxon>Metastrongylidae</taxon>
        <taxon>Parelaphostrongylus</taxon>
    </lineage>
</organism>
<comment type="caution">
    <text evidence="1">The sequence shown here is derived from an EMBL/GenBank/DDBJ whole genome shotgun (WGS) entry which is preliminary data.</text>
</comment>
<dbReference type="Proteomes" id="UP001196413">
    <property type="component" value="Unassembled WGS sequence"/>
</dbReference>
<proteinExistence type="predicted"/>
<accession>A0AAD5R016</accession>
<gene>
    <name evidence="1" type="ORF">KIN20_027769</name>
</gene>
<dbReference type="AlphaFoldDB" id="A0AAD5R016"/>
<reference evidence="1" key="1">
    <citation type="submission" date="2021-06" db="EMBL/GenBank/DDBJ databases">
        <title>Parelaphostrongylus tenuis whole genome reference sequence.</title>
        <authorList>
            <person name="Garwood T.J."/>
            <person name="Larsen P.A."/>
            <person name="Fountain-Jones N.M."/>
            <person name="Garbe J.R."/>
            <person name="Macchietto M.G."/>
            <person name="Kania S.A."/>
            <person name="Gerhold R.W."/>
            <person name="Richards J.E."/>
            <person name="Wolf T.M."/>
        </authorList>
    </citation>
    <scope>NUCLEOTIDE SEQUENCE</scope>
    <source>
        <strain evidence="1">MNPRO001-30</strain>
        <tissue evidence="1">Meninges</tissue>
    </source>
</reference>
<name>A0AAD5R016_PARTN</name>
<sequence length="170" mass="18986">MREIAAICEKNSYGRQLLKKPQQKSAVAKIINRSHFLAPVPVWAGICVIGKTLLIFINGNVKINTAQPPVSGFLGKDSSVWCVLREKVQATSYAGVNEPKTAFARDWDRNTMKMSSSIVGSFPKLHHVKCNEAQVSTLHMGRKWKIRFCTTDACVMRNKLLHHTCGVYGE</sequence>